<comment type="catalytic activity">
    <reaction evidence="11">
        <text>2 pyruvate + H(+) = (2S)-2-acetolactate + CO2</text>
        <dbReference type="Rhea" id="RHEA:25249"/>
        <dbReference type="ChEBI" id="CHEBI:15361"/>
        <dbReference type="ChEBI" id="CHEBI:15378"/>
        <dbReference type="ChEBI" id="CHEBI:16526"/>
        <dbReference type="ChEBI" id="CHEBI:58476"/>
        <dbReference type="EC" id="2.2.1.6"/>
    </reaction>
</comment>
<dbReference type="GO" id="GO:0003984">
    <property type="term" value="F:acetolactate synthase activity"/>
    <property type="evidence" value="ECO:0007669"/>
    <property type="project" value="UniProtKB-EC"/>
</dbReference>
<evidence type="ECO:0000256" key="11">
    <source>
        <dbReference type="RuleBase" id="RU003591"/>
    </source>
</evidence>
<dbReference type="Pfam" id="PF02775">
    <property type="entry name" value="TPP_enzyme_C"/>
    <property type="match status" value="1"/>
</dbReference>
<dbReference type="Gene3D" id="3.40.50.970">
    <property type="match status" value="2"/>
</dbReference>
<dbReference type="AlphaFoldDB" id="A0A7T0G2A6"/>
<dbReference type="Proteomes" id="UP000594464">
    <property type="component" value="Chromosome"/>
</dbReference>
<feature type="domain" description="Thiamine pyrophosphate enzyme central" evidence="13">
    <location>
        <begin position="216"/>
        <end position="350"/>
    </location>
</feature>
<dbReference type="UniPathway" id="UPA00047">
    <property type="reaction ID" value="UER00055"/>
</dbReference>
<keyword evidence="8 11" id="KW-0460">Magnesium</keyword>
<comment type="cofactor">
    <cofactor evidence="11">
        <name>thiamine diphosphate</name>
        <dbReference type="ChEBI" id="CHEBI:58937"/>
    </cofactor>
    <text evidence="11">Binds 1 thiamine pyrophosphate per subunit.</text>
</comment>
<comment type="cofactor">
    <cofactor evidence="11">
        <name>Mg(2+)</name>
        <dbReference type="ChEBI" id="CHEBI:18420"/>
    </cofactor>
    <text evidence="11">Binds 1 Mg(2+) ion per subunit.</text>
</comment>
<organism evidence="16 17">
    <name type="scientific">Candidatus Nitrohelix vancouverensis</name>
    <dbReference type="NCBI Taxonomy" id="2705534"/>
    <lineage>
        <taxon>Bacteria</taxon>
        <taxon>Pseudomonadati</taxon>
        <taxon>Nitrospinota/Tectimicrobiota group</taxon>
        <taxon>Nitrospinota</taxon>
        <taxon>Nitrospinia</taxon>
        <taxon>Nitrospinales</taxon>
        <taxon>Nitrospinaceae</taxon>
        <taxon>Candidatus Nitrohelix</taxon>
    </lineage>
</organism>
<dbReference type="KEGG" id="nva:G3M78_01375"/>
<evidence type="ECO:0000259" key="13">
    <source>
        <dbReference type="Pfam" id="PF00205"/>
    </source>
</evidence>
<dbReference type="Pfam" id="PF00205">
    <property type="entry name" value="TPP_enzyme_M"/>
    <property type="match status" value="1"/>
</dbReference>
<sequence length="600" mass="66289">MSSQKTIKARKSPAKKTKTSAKQPIMKGRDIIVKSLENEGVEVVFGYPGGTSMEIHQGLTLSKKIRMVLPRHEQGGSFAAGGYARSTGKVGVCMATSGPGALNLLTGIMDAKMDSIPLIAITGQVPSPVLGSDAFQETDIMGSTFPLVKHSYLIQDINEIPRVIHEAVTIATTGRPGPVLIDIPKNVQQQETVPNFEVEFNCPGYKPNLTPSPFQIKKAVHAIREAKRPLIYAGGGIISGEASKELREFVKKTGIPITTTVMGLGAYPSEDPLSLRMLGMHGAVYANIAINHADLVIALGIRFDDRVTGKLSEFCKDARFIHVDLDPAEINKNIVVDIPIQGDVKQALKMMNDQVSLKDDIKPWIKQVNAWKKEFPFDYTIHKDDIVPQHVITELRKLADPDAVLSVGVGQHQMWSAQFWDFYEPRQWLCSSGLGAMGFGLPAAMGAQVALPDRQVINIDGDGSFLMNIQELQTCKIENIPVKNVVLNNAHLGMVAQWEDRFYKSLRGHTFLGDANFAEIAHAFGIKAESISKPEEIKPALKRMLKHKGPYVLDVKYPYNDKSRGHVMPMIPSNHTYLDTLLDEKHSLREYWKKKGLVKD</sequence>
<feature type="region of interest" description="Disordered" evidence="12">
    <location>
        <begin position="1"/>
        <end position="23"/>
    </location>
</feature>
<proteinExistence type="inferred from homology"/>
<dbReference type="InterPro" id="IPR012000">
    <property type="entry name" value="Thiamin_PyroP_enz_cen_dom"/>
</dbReference>
<evidence type="ECO:0000256" key="3">
    <source>
        <dbReference type="ARBA" id="ARBA00007812"/>
    </source>
</evidence>
<evidence type="ECO:0000256" key="2">
    <source>
        <dbReference type="ARBA" id="ARBA00005025"/>
    </source>
</evidence>
<evidence type="ECO:0000313" key="17">
    <source>
        <dbReference type="Proteomes" id="UP000594464"/>
    </source>
</evidence>
<dbReference type="InterPro" id="IPR029035">
    <property type="entry name" value="DHS-like_NAD/FAD-binding_dom"/>
</dbReference>
<dbReference type="NCBIfam" id="TIGR00118">
    <property type="entry name" value="acolac_lg"/>
    <property type="match status" value="1"/>
</dbReference>
<protein>
    <recommendedName>
        <fullName evidence="4 11">Acetolactate synthase</fullName>
        <ecNumber evidence="4 11">2.2.1.6</ecNumber>
    </recommendedName>
</protein>
<evidence type="ECO:0000256" key="1">
    <source>
        <dbReference type="ARBA" id="ARBA00004974"/>
    </source>
</evidence>
<dbReference type="UniPathway" id="UPA00049">
    <property type="reaction ID" value="UER00059"/>
</dbReference>
<evidence type="ECO:0000256" key="6">
    <source>
        <dbReference type="ARBA" id="ARBA00022679"/>
    </source>
</evidence>
<keyword evidence="5 11" id="KW-0028">Amino-acid biosynthesis</keyword>
<dbReference type="InterPro" id="IPR012001">
    <property type="entry name" value="Thiamin_PyroP_enz_TPP-bd_dom"/>
</dbReference>
<dbReference type="PROSITE" id="PS00187">
    <property type="entry name" value="TPP_ENZYMES"/>
    <property type="match status" value="1"/>
</dbReference>
<evidence type="ECO:0000256" key="4">
    <source>
        <dbReference type="ARBA" id="ARBA00013145"/>
    </source>
</evidence>
<dbReference type="InterPro" id="IPR012846">
    <property type="entry name" value="Acetolactate_synth_lsu"/>
</dbReference>
<keyword evidence="9 11" id="KW-0786">Thiamine pyrophosphate</keyword>
<comment type="pathway">
    <text evidence="1 11">Amino-acid biosynthesis; L-isoleucine biosynthesis; L-isoleucine from 2-oxobutanoate: step 1/4.</text>
</comment>
<evidence type="ECO:0000259" key="15">
    <source>
        <dbReference type="Pfam" id="PF02776"/>
    </source>
</evidence>
<dbReference type="Pfam" id="PF02776">
    <property type="entry name" value="TPP_enzyme_N"/>
    <property type="match status" value="1"/>
</dbReference>
<evidence type="ECO:0000256" key="8">
    <source>
        <dbReference type="ARBA" id="ARBA00022842"/>
    </source>
</evidence>
<name>A0A7T0G2A6_9BACT</name>
<evidence type="ECO:0000313" key="16">
    <source>
        <dbReference type="EMBL" id="QPJ64125.1"/>
    </source>
</evidence>
<dbReference type="FunFam" id="3.40.50.970:FF:000007">
    <property type="entry name" value="Acetolactate synthase"/>
    <property type="match status" value="1"/>
</dbReference>
<dbReference type="PANTHER" id="PTHR18968:SF13">
    <property type="entry name" value="ACETOLACTATE SYNTHASE CATALYTIC SUBUNIT, MITOCHONDRIAL"/>
    <property type="match status" value="1"/>
</dbReference>
<keyword evidence="10 11" id="KW-0100">Branched-chain amino acid biosynthesis</keyword>
<evidence type="ECO:0000256" key="9">
    <source>
        <dbReference type="ARBA" id="ARBA00023052"/>
    </source>
</evidence>
<dbReference type="Gene3D" id="3.40.50.1220">
    <property type="entry name" value="TPP-binding domain"/>
    <property type="match status" value="1"/>
</dbReference>
<keyword evidence="6 11" id="KW-0808">Transferase</keyword>
<dbReference type="CDD" id="cd02015">
    <property type="entry name" value="TPP_AHAS"/>
    <property type="match status" value="1"/>
</dbReference>
<dbReference type="GO" id="GO:0030976">
    <property type="term" value="F:thiamine pyrophosphate binding"/>
    <property type="evidence" value="ECO:0007669"/>
    <property type="project" value="UniProtKB-UniRule"/>
</dbReference>
<reference evidence="17" key="1">
    <citation type="submission" date="2020-02" db="EMBL/GenBank/DDBJ databases">
        <title>Genomic and physiological characterization of two novel Nitrospinaceae genera.</title>
        <authorList>
            <person name="Mueller A.J."/>
            <person name="Jung M.-Y."/>
            <person name="Strachan C.R."/>
            <person name="Herbold C.W."/>
            <person name="Kirkegaard R.H."/>
            <person name="Daims H."/>
        </authorList>
    </citation>
    <scope>NUCLEOTIDE SEQUENCE [LARGE SCALE GENOMIC DNA]</scope>
</reference>
<dbReference type="GO" id="GO:0050660">
    <property type="term" value="F:flavin adenine dinucleotide binding"/>
    <property type="evidence" value="ECO:0007669"/>
    <property type="project" value="InterPro"/>
</dbReference>
<dbReference type="GO" id="GO:0009097">
    <property type="term" value="P:isoleucine biosynthetic process"/>
    <property type="evidence" value="ECO:0007669"/>
    <property type="project" value="UniProtKB-UniPathway"/>
</dbReference>
<dbReference type="PANTHER" id="PTHR18968">
    <property type="entry name" value="THIAMINE PYROPHOSPHATE ENZYMES"/>
    <property type="match status" value="1"/>
</dbReference>
<keyword evidence="7 11" id="KW-0479">Metal-binding</keyword>
<comment type="similarity">
    <text evidence="3 11">Belongs to the TPP enzyme family.</text>
</comment>
<dbReference type="InterPro" id="IPR039368">
    <property type="entry name" value="AHAS_TPP"/>
</dbReference>
<evidence type="ECO:0000256" key="10">
    <source>
        <dbReference type="ARBA" id="ARBA00023304"/>
    </source>
</evidence>
<evidence type="ECO:0000256" key="5">
    <source>
        <dbReference type="ARBA" id="ARBA00022605"/>
    </source>
</evidence>
<evidence type="ECO:0000256" key="7">
    <source>
        <dbReference type="ARBA" id="ARBA00022723"/>
    </source>
</evidence>
<dbReference type="GO" id="GO:0009099">
    <property type="term" value="P:L-valine biosynthetic process"/>
    <property type="evidence" value="ECO:0007669"/>
    <property type="project" value="UniProtKB-UniPathway"/>
</dbReference>
<dbReference type="InterPro" id="IPR029061">
    <property type="entry name" value="THDP-binding"/>
</dbReference>
<evidence type="ECO:0000259" key="14">
    <source>
        <dbReference type="Pfam" id="PF02775"/>
    </source>
</evidence>
<dbReference type="FunFam" id="3.40.50.1220:FF:000008">
    <property type="entry name" value="Acetolactate synthase"/>
    <property type="match status" value="1"/>
</dbReference>
<dbReference type="SUPFAM" id="SSF52518">
    <property type="entry name" value="Thiamin diphosphate-binding fold (THDP-binding)"/>
    <property type="match status" value="2"/>
</dbReference>
<accession>A0A7T0G2A6</accession>
<dbReference type="EMBL" id="CP048620">
    <property type="protein sequence ID" value="QPJ64125.1"/>
    <property type="molecule type" value="Genomic_DNA"/>
</dbReference>
<evidence type="ECO:0000256" key="12">
    <source>
        <dbReference type="SAM" id="MobiDB-lite"/>
    </source>
</evidence>
<dbReference type="GO" id="GO:0000287">
    <property type="term" value="F:magnesium ion binding"/>
    <property type="evidence" value="ECO:0007669"/>
    <property type="project" value="UniProtKB-UniRule"/>
</dbReference>
<feature type="compositionally biased region" description="Basic residues" evidence="12">
    <location>
        <begin position="7"/>
        <end position="19"/>
    </location>
</feature>
<feature type="domain" description="Thiamine pyrophosphate enzyme TPP-binding" evidence="14">
    <location>
        <begin position="408"/>
        <end position="555"/>
    </location>
</feature>
<dbReference type="InterPro" id="IPR045229">
    <property type="entry name" value="TPP_enz"/>
</dbReference>
<feature type="domain" description="Thiamine pyrophosphate enzyme N-terminal TPP-binding" evidence="15">
    <location>
        <begin position="26"/>
        <end position="141"/>
    </location>
</feature>
<dbReference type="GO" id="GO:0005948">
    <property type="term" value="C:acetolactate synthase complex"/>
    <property type="evidence" value="ECO:0007669"/>
    <property type="project" value="TreeGrafter"/>
</dbReference>
<dbReference type="SUPFAM" id="SSF52467">
    <property type="entry name" value="DHS-like NAD/FAD-binding domain"/>
    <property type="match status" value="1"/>
</dbReference>
<dbReference type="InterPro" id="IPR000399">
    <property type="entry name" value="TPP-bd_CS"/>
</dbReference>
<comment type="pathway">
    <text evidence="2 11">Amino-acid biosynthesis; L-valine biosynthesis; L-valine from pyruvate: step 1/4.</text>
</comment>
<dbReference type="EC" id="2.2.1.6" evidence="4 11"/>
<dbReference type="InterPro" id="IPR011766">
    <property type="entry name" value="TPP_enzyme_TPP-bd"/>
</dbReference>
<gene>
    <name evidence="16" type="primary">ilvB</name>
    <name evidence="16" type="ORF">G3M78_01375</name>
</gene>
<dbReference type="CDD" id="cd07035">
    <property type="entry name" value="TPP_PYR_POX_like"/>
    <property type="match status" value="1"/>
</dbReference>